<evidence type="ECO:0000313" key="1">
    <source>
        <dbReference type="EMBL" id="TFK31350.1"/>
    </source>
</evidence>
<dbReference type="EMBL" id="ML213772">
    <property type="protein sequence ID" value="TFK31350.1"/>
    <property type="molecule type" value="Genomic_DNA"/>
</dbReference>
<name>A0A5C3LF27_9AGAR</name>
<keyword evidence="2" id="KW-1185">Reference proteome</keyword>
<dbReference type="AlphaFoldDB" id="A0A5C3LF27"/>
<dbReference type="Proteomes" id="UP000308652">
    <property type="component" value="Unassembled WGS sequence"/>
</dbReference>
<organism evidence="1 2">
    <name type="scientific">Crucibulum laeve</name>
    <dbReference type="NCBI Taxonomy" id="68775"/>
    <lineage>
        <taxon>Eukaryota</taxon>
        <taxon>Fungi</taxon>
        <taxon>Dikarya</taxon>
        <taxon>Basidiomycota</taxon>
        <taxon>Agaricomycotina</taxon>
        <taxon>Agaricomycetes</taxon>
        <taxon>Agaricomycetidae</taxon>
        <taxon>Agaricales</taxon>
        <taxon>Agaricineae</taxon>
        <taxon>Nidulariaceae</taxon>
        <taxon>Crucibulum</taxon>
    </lineage>
</organism>
<evidence type="ECO:0000313" key="2">
    <source>
        <dbReference type="Proteomes" id="UP000308652"/>
    </source>
</evidence>
<accession>A0A5C3LF27</accession>
<proteinExistence type="predicted"/>
<sequence>MSFPAWKIFARRTPHRVCLNVHENCTKDECRRHVYGLYMISLLMVYPGNSMGFVGVHQETTREQIKSNKVPSLAESEEN</sequence>
<reference evidence="1 2" key="1">
    <citation type="journal article" date="2019" name="Nat. Ecol. Evol.">
        <title>Megaphylogeny resolves global patterns of mushroom evolution.</title>
        <authorList>
            <person name="Varga T."/>
            <person name="Krizsan K."/>
            <person name="Foldi C."/>
            <person name="Dima B."/>
            <person name="Sanchez-Garcia M."/>
            <person name="Sanchez-Ramirez S."/>
            <person name="Szollosi G.J."/>
            <person name="Szarkandi J.G."/>
            <person name="Papp V."/>
            <person name="Albert L."/>
            <person name="Andreopoulos W."/>
            <person name="Angelini C."/>
            <person name="Antonin V."/>
            <person name="Barry K.W."/>
            <person name="Bougher N.L."/>
            <person name="Buchanan P."/>
            <person name="Buyck B."/>
            <person name="Bense V."/>
            <person name="Catcheside P."/>
            <person name="Chovatia M."/>
            <person name="Cooper J."/>
            <person name="Damon W."/>
            <person name="Desjardin D."/>
            <person name="Finy P."/>
            <person name="Geml J."/>
            <person name="Haridas S."/>
            <person name="Hughes K."/>
            <person name="Justo A."/>
            <person name="Karasinski D."/>
            <person name="Kautmanova I."/>
            <person name="Kiss B."/>
            <person name="Kocsube S."/>
            <person name="Kotiranta H."/>
            <person name="LaButti K.M."/>
            <person name="Lechner B.E."/>
            <person name="Liimatainen K."/>
            <person name="Lipzen A."/>
            <person name="Lukacs Z."/>
            <person name="Mihaltcheva S."/>
            <person name="Morgado L.N."/>
            <person name="Niskanen T."/>
            <person name="Noordeloos M.E."/>
            <person name="Ohm R.A."/>
            <person name="Ortiz-Santana B."/>
            <person name="Ovrebo C."/>
            <person name="Racz N."/>
            <person name="Riley R."/>
            <person name="Savchenko A."/>
            <person name="Shiryaev A."/>
            <person name="Soop K."/>
            <person name="Spirin V."/>
            <person name="Szebenyi C."/>
            <person name="Tomsovsky M."/>
            <person name="Tulloss R.E."/>
            <person name="Uehling J."/>
            <person name="Grigoriev I.V."/>
            <person name="Vagvolgyi C."/>
            <person name="Papp T."/>
            <person name="Martin F.M."/>
            <person name="Miettinen O."/>
            <person name="Hibbett D.S."/>
            <person name="Nagy L.G."/>
        </authorList>
    </citation>
    <scope>NUCLEOTIDE SEQUENCE [LARGE SCALE GENOMIC DNA]</scope>
    <source>
        <strain evidence="1 2">CBS 166.37</strain>
    </source>
</reference>
<gene>
    <name evidence="1" type="ORF">BDQ12DRAFT_694278</name>
</gene>
<protein>
    <submittedName>
        <fullName evidence="1">Uncharacterized protein</fullName>
    </submittedName>
</protein>